<dbReference type="InterPro" id="IPR036875">
    <property type="entry name" value="Znf_CCHC_sf"/>
</dbReference>
<keyword evidence="1" id="KW-0863">Zinc-finger</keyword>
<feature type="coiled-coil region" evidence="2">
    <location>
        <begin position="575"/>
        <end position="609"/>
    </location>
</feature>
<keyword evidence="1" id="KW-0862">Zinc</keyword>
<dbReference type="InterPro" id="IPR001878">
    <property type="entry name" value="Znf_CCHC"/>
</dbReference>
<feature type="compositionally biased region" description="Basic residues" evidence="3">
    <location>
        <begin position="1091"/>
        <end position="1105"/>
    </location>
</feature>
<reference evidence="5" key="1">
    <citation type="journal article" date="2019" name="Sci. Rep.">
        <title>Draft genome of Tanacetum cinerariifolium, the natural source of mosquito coil.</title>
        <authorList>
            <person name="Yamashiro T."/>
            <person name="Shiraishi A."/>
            <person name="Satake H."/>
            <person name="Nakayama K."/>
        </authorList>
    </citation>
    <scope>NUCLEOTIDE SEQUENCE</scope>
</reference>
<gene>
    <name evidence="5" type="ORF">Tci_010337</name>
</gene>
<name>A0A6L2JNZ9_TANCI</name>
<dbReference type="Pfam" id="PF13976">
    <property type="entry name" value="gag_pre-integrs"/>
    <property type="match status" value="1"/>
</dbReference>
<dbReference type="InterPro" id="IPR013103">
    <property type="entry name" value="RVT_2"/>
</dbReference>
<feature type="domain" description="CCHC-type" evidence="4">
    <location>
        <begin position="446"/>
        <end position="461"/>
    </location>
</feature>
<dbReference type="Gene3D" id="4.10.60.10">
    <property type="entry name" value="Zinc finger, CCHC-type"/>
    <property type="match status" value="1"/>
</dbReference>
<dbReference type="GO" id="GO:0008270">
    <property type="term" value="F:zinc ion binding"/>
    <property type="evidence" value="ECO:0007669"/>
    <property type="project" value="UniProtKB-KW"/>
</dbReference>
<evidence type="ECO:0000313" key="5">
    <source>
        <dbReference type="EMBL" id="GEU38359.1"/>
    </source>
</evidence>
<dbReference type="SMART" id="SM00343">
    <property type="entry name" value="ZnF_C2HC"/>
    <property type="match status" value="2"/>
</dbReference>
<accession>A0A6L2JNZ9</accession>
<sequence length="1726" mass="194601">MTSLASVFKDLGSDEKDGLLSLDTTMVPLPPRKRSCVITNENKRFLVVVGLGGLFDIRNQIDDAVVIARILEASLVLSVLIGDERQRMMDDALEKVVESSIETQSTSERTYVRSKHKAECTAVDRQRALEKAVSQKTAVVGGQIRKKRTGICWLQRFYMSIDERALQKREYDIRVTERLMQSKEGKVDLSKALNVGLIVTESNETELERHVSSSRSRKDIHAEDAYIVGFKQYEDRTLVAPTTAKQRLARKNELKARGTLLMALLDKHQLKFNTHKDAKSLMEAIEKQFGGNKKANKVQKTLLKQQYENFTGSSSESLDHIHDRLQKLISQLEILGESLSQEDVNLTLKIYEAEVKSSSSTSHTTQNIAFVSSQNTDNTNESVIDVPSVSAASTKVLVSTLPNVDTLSDDMAMLTMRARGFLQRTGRNLGANGTKSIGFDMSKAECYNCHRRGHFTRECRSPKDTRNKETQRRNVPAEEEPTNYALMAFTSSSSSSSDNKVASCSKTNTKAYATLQSHYDKLTNDLRKSQFDVFSYKIGLKSVEARILVYQQNETVFEEDIKLLKLDVMLRDNALVDLRKEFKKVEQERDELKLKLDKFQTSLKNLSQLLASQTFDKIGLGYDNQVFNSIVFDCDEIFSSESDVSMPTSSVFDRYKSGEGYHVVPPLYTGTFMPSKPDLFFHDAPTVNEIIPTIFNNASSFVQTSKHVKSPRPSIKLVKHPIPVENLRKDIPKSRDHKHSRNRKACFVCKNLTHLIKDCDYYEKKMVQKPVRNHAIRGNHQHYAWMTHPNPQRHVVPTSVLTRSRLVPLTATGPVTTVATQVNVVQGVNENWDNPQHALKDKGVIDSGKGKIRTWKLDFDDVYFVKELKFNLFSVSQMCDKKKNVIFTDTEYIVLSSDFKLPDENHVLLRVPRENNMYNVDLKNIVPSGDLTCLFAKATLNEFNIWHRRLGHINFKTMNKLVKGNLVRGLPSKVFENNHTCVACKKGKQHRASCKFDRKVDEGVLVGYSISSKAFRVFNSRTRIVQETLHINFLENQPNVAGSGPTWLFDIDTLTKSINYQPIIAGNQPNPSAAKEPEFTVHVSPSICDKAKKHNDKSKREAKRKSPVELSTGVRNLSEEFEDFCDNIINEVNAGSTPVFAVRQNSTNSTNTFSATALEDITYSGDEEDVSAEAGFSNLETNITASPILTTKVQKDHHVTQIIGDLSLAPQTRSMTRMVKEQEPKRVHKALKDPSWIQVMHEELLQFKMQKIDVKSAFLYGTIEEKVYVCQPPGFEDSDYPDKVYKVVKALYGLHQDPKAWYETLSNYLLENGFQRGKIDQTLFIKKQKGNILLVQTNDVVRLQALIDRRNVIITEDTVRQALRLDDAESIDCLSNEKIFAELARMGLVRNVDSSSKLYMVAKGFSGVDTPLFEGMLVPQVQDDIDVANDVANVFNVVATDAEPTPPSPTPTITPSPPQQEVASTSPPSPHQSPIAHPSSPPQQQPSHTTDISMDLLNTFWKPLTLLLMIRRMHPNRGKIAELDADEDVTLKEVVAEVPKDVEVQGRLEESQAQVYHLDLEHADKVISMQDDKAELAELKEVIEVVTTAKLMTEVVTVAATTITAAPSAARRIKGVVIRDPKEIATPSVVVYYESKSKDKGKGILVEESKPLKKQAQIELDEAYAREEELEMLWQIVQARFASSKTKNFSDDFLMNTLKTMFEKPNVEAHIWKSQRGSYGLAKVKS</sequence>
<dbReference type="Pfam" id="PF07727">
    <property type="entry name" value="RVT_2"/>
    <property type="match status" value="1"/>
</dbReference>
<dbReference type="SUPFAM" id="SSF57756">
    <property type="entry name" value="Retrovirus zinc finger-like domains"/>
    <property type="match status" value="1"/>
</dbReference>
<dbReference type="Pfam" id="PF14223">
    <property type="entry name" value="Retrotran_gag_2"/>
    <property type="match status" value="1"/>
</dbReference>
<keyword evidence="1" id="KW-0479">Metal-binding</keyword>
<evidence type="ECO:0000259" key="4">
    <source>
        <dbReference type="PROSITE" id="PS50158"/>
    </source>
</evidence>
<feature type="compositionally biased region" description="Pro residues" evidence="3">
    <location>
        <begin position="1444"/>
        <end position="1458"/>
    </location>
</feature>
<dbReference type="EMBL" id="BKCJ010001042">
    <property type="protein sequence ID" value="GEU38359.1"/>
    <property type="molecule type" value="Genomic_DNA"/>
</dbReference>
<keyword evidence="2" id="KW-0175">Coiled coil</keyword>
<evidence type="ECO:0000256" key="2">
    <source>
        <dbReference type="SAM" id="Coils"/>
    </source>
</evidence>
<feature type="region of interest" description="Disordered" evidence="3">
    <location>
        <begin position="1091"/>
        <end position="1110"/>
    </location>
</feature>
<dbReference type="GO" id="GO:0003676">
    <property type="term" value="F:nucleic acid binding"/>
    <property type="evidence" value="ECO:0007669"/>
    <property type="project" value="InterPro"/>
</dbReference>
<feature type="region of interest" description="Disordered" evidence="3">
    <location>
        <begin position="1440"/>
        <end position="1490"/>
    </location>
</feature>
<protein>
    <submittedName>
        <fullName evidence="5">Ribonuclease H-like domain-containing protein</fullName>
    </submittedName>
</protein>
<feature type="region of interest" description="Disordered" evidence="3">
    <location>
        <begin position="459"/>
        <end position="478"/>
    </location>
</feature>
<organism evidence="5">
    <name type="scientific">Tanacetum cinerariifolium</name>
    <name type="common">Dalmatian daisy</name>
    <name type="synonym">Chrysanthemum cinerariifolium</name>
    <dbReference type="NCBI Taxonomy" id="118510"/>
    <lineage>
        <taxon>Eukaryota</taxon>
        <taxon>Viridiplantae</taxon>
        <taxon>Streptophyta</taxon>
        <taxon>Embryophyta</taxon>
        <taxon>Tracheophyta</taxon>
        <taxon>Spermatophyta</taxon>
        <taxon>Magnoliopsida</taxon>
        <taxon>eudicotyledons</taxon>
        <taxon>Gunneridae</taxon>
        <taxon>Pentapetalae</taxon>
        <taxon>asterids</taxon>
        <taxon>campanulids</taxon>
        <taxon>Asterales</taxon>
        <taxon>Asteraceae</taxon>
        <taxon>Asteroideae</taxon>
        <taxon>Anthemideae</taxon>
        <taxon>Anthemidinae</taxon>
        <taxon>Tanacetum</taxon>
    </lineage>
</organism>
<evidence type="ECO:0000256" key="1">
    <source>
        <dbReference type="PROSITE-ProRule" id="PRU00047"/>
    </source>
</evidence>
<feature type="compositionally biased region" description="Basic and acidic residues" evidence="3">
    <location>
        <begin position="459"/>
        <end position="476"/>
    </location>
</feature>
<proteinExistence type="predicted"/>
<comment type="caution">
    <text evidence="5">The sequence shown here is derived from an EMBL/GenBank/DDBJ whole genome shotgun (WGS) entry which is preliminary data.</text>
</comment>
<dbReference type="PROSITE" id="PS50158">
    <property type="entry name" value="ZF_CCHC"/>
    <property type="match status" value="1"/>
</dbReference>
<dbReference type="InterPro" id="IPR025724">
    <property type="entry name" value="GAG-pre-integrase_dom"/>
</dbReference>
<evidence type="ECO:0000256" key="3">
    <source>
        <dbReference type="SAM" id="MobiDB-lite"/>
    </source>
</evidence>